<dbReference type="AlphaFoldDB" id="A0A180GXF6"/>
<evidence type="ECO:0000313" key="3">
    <source>
        <dbReference type="EnsemblFungi" id="PTTG_00159-t43_1-p1"/>
    </source>
</evidence>
<sequence length="481" mass="53385">MMLFLSGPLPDWRGYPHTGSGASAHMVNNLCHILKPVLTMSRFKTVYENLPAPVPAAIEIIRHILVSPCSLYEAPLSAPVVERLQWIKPSLEDENESYLYFNNMVDHGASGRVHDLRMELIHAGPSSWQFCAPGEVQYKVDEHCLDSNGLCEIFCRVTVWKMRNEPDEVVPAKEKLALILKLEGDLARDQALNLNEDRTALSGQISWKYFDLQDLVTPGIDTRPWFNSASEAAVHRLAQTPRLSERRRSGDEGSDYWAGFSSRSDESSLTSGSDGRRDDGRDTIPIDPILVARIRNTPLYRSKAPSVSSTTNSDQHDPALHEAPGTPARGTGPVDLRSRISRTPLYKRAPSVDESPPELAQSTTKTDADLHRLLDAARIVNLPPPPAPLDSRSHPQTTLHPPETSSHQPLHSSRPASSSTQKEIQDKLVDSLRATFHLYRLCHENSGPSEASEPSRLSSGESFIALAHRVVLQETSSRHRP</sequence>
<gene>
    <name evidence="2" type="ORF">PTTG_00159</name>
</gene>
<name>A0A180GXF6_PUCT1</name>
<reference evidence="2" key="1">
    <citation type="submission" date="2009-11" db="EMBL/GenBank/DDBJ databases">
        <authorList>
            <consortium name="The Broad Institute Genome Sequencing Platform"/>
            <person name="Ward D."/>
            <person name="Feldgarden M."/>
            <person name="Earl A."/>
            <person name="Young S.K."/>
            <person name="Zeng Q."/>
            <person name="Koehrsen M."/>
            <person name="Alvarado L."/>
            <person name="Berlin A."/>
            <person name="Bochicchio J."/>
            <person name="Borenstein D."/>
            <person name="Chapman S.B."/>
            <person name="Chen Z."/>
            <person name="Engels R."/>
            <person name="Freedman E."/>
            <person name="Gellesch M."/>
            <person name="Goldberg J."/>
            <person name="Griggs A."/>
            <person name="Gujja S."/>
            <person name="Heilman E."/>
            <person name="Heiman D."/>
            <person name="Hepburn T."/>
            <person name="Howarth C."/>
            <person name="Jen D."/>
            <person name="Larson L."/>
            <person name="Lewis B."/>
            <person name="Mehta T."/>
            <person name="Park D."/>
            <person name="Pearson M."/>
            <person name="Roberts A."/>
            <person name="Saif S."/>
            <person name="Shea T."/>
            <person name="Shenoy N."/>
            <person name="Sisk P."/>
            <person name="Stolte C."/>
            <person name="Sykes S."/>
            <person name="Thomson T."/>
            <person name="Walk T."/>
            <person name="White J."/>
            <person name="Yandava C."/>
            <person name="Izard J."/>
            <person name="Baranova O.V."/>
            <person name="Blanton J.M."/>
            <person name="Tanner A.C."/>
            <person name="Dewhirst F.E."/>
            <person name="Haas B."/>
            <person name="Nusbaum C."/>
            <person name="Birren B."/>
        </authorList>
    </citation>
    <scope>NUCLEOTIDE SEQUENCE [LARGE SCALE GENOMIC DNA]</scope>
    <source>
        <strain evidence="2">1-1 BBBD Race 1</strain>
    </source>
</reference>
<evidence type="ECO:0000256" key="1">
    <source>
        <dbReference type="SAM" id="MobiDB-lite"/>
    </source>
</evidence>
<reference evidence="3 4" key="3">
    <citation type="journal article" date="2017" name="G3 (Bethesda)">
        <title>Comparative analysis highlights variable genome content of wheat rusts and divergence of the mating loci.</title>
        <authorList>
            <person name="Cuomo C.A."/>
            <person name="Bakkeren G."/>
            <person name="Khalil H.B."/>
            <person name="Panwar V."/>
            <person name="Joly D."/>
            <person name="Linning R."/>
            <person name="Sakthikumar S."/>
            <person name="Song X."/>
            <person name="Adiconis X."/>
            <person name="Fan L."/>
            <person name="Goldberg J.M."/>
            <person name="Levin J.Z."/>
            <person name="Young S."/>
            <person name="Zeng Q."/>
            <person name="Anikster Y."/>
            <person name="Bruce M."/>
            <person name="Wang M."/>
            <person name="Yin C."/>
            <person name="McCallum B."/>
            <person name="Szabo L.J."/>
            <person name="Hulbert S."/>
            <person name="Chen X."/>
            <person name="Fellers J.P."/>
        </authorList>
    </citation>
    <scope>NUCLEOTIDE SEQUENCE</scope>
    <source>
        <strain evidence="3">isolate 1-1 / race 1 (BBBD)</strain>
        <strain evidence="4">Isolate 1-1 / race 1 (BBBD)</strain>
    </source>
</reference>
<keyword evidence="4" id="KW-1185">Reference proteome</keyword>
<feature type="region of interest" description="Disordered" evidence="1">
    <location>
        <begin position="301"/>
        <end position="365"/>
    </location>
</feature>
<proteinExistence type="predicted"/>
<reference evidence="3" key="4">
    <citation type="submission" date="2025-05" db="UniProtKB">
        <authorList>
            <consortium name="EnsemblFungi"/>
        </authorList>
    </citation>
    <scope>IDENTIFICATION</scope>
    <source>
        <strain evidence="3">isolate 1-1 / race 1 (BBBD)</strain>
    </source>
</reference>
<feature type="region of interest" description="Disordered" evidence="1">
    <location>
        <begin position="240"/>
        <end position="284"/>
    </location>
</feature>
<dbReference type="EnsemblFungi" id="PTTG_00159-t43_1">
    <property type="protein sequence ID" value="PTTG_00159-t43_1-p1"/>
    <property type="gene ID" value="PTTG_00159"/>
</dbReference>
<organism evidence="2">
    <name type="scientific">Puccinia triticina (isolate 1-1 / race 1 (BBBD))</name>
    <name type="common">Brown leaf rust fungus</name>
    <dbReference type="NCBI Taxonomy" id="630390"/>
    <lineage>
        <taxon>Eukaryota</taxon>
        <taxon>Fungi</taxon>
        <taxon>Dikarya</taxon>
        <taxon>Basidiomycota</taxon>
        <taxon>Pucciniomycotina</taxon>
        <taxon>Pucciniomycetes</taxon>
        <taxon>Pucciniales</taxon>
        <taxon>Pucciniaceae</taxon>
        <taxon>Puccinia</taxon>
    </lineage>
</organism>
<protein>
    <submittedName>
        <fullName evidence="2 3">Uncharacterized protein</fullName>
    </submittedName>
</protein>
<feature type="compositionally biased region" description="Polar residues" evidence="1">
    <location>
        <begin position="394"/>
        <end position="422"/>
    </location>
</feature>
<dbReference type="OrthoDB" id="2501603at2759"/>
<dbReference type="EMBL" id="ADAS02000013">
    <property type="protein sequence ID" value="OAV97430.1"/>
    <property type="molecule type" value="Genomic_DNA"/>
</dbReference>
<feature type="region of interest" description="Disordered" evidence="1">
    <location>
        <begin position="380"/>
        <end position="424"/>
    </location>
</feature>
<feature type="compositionally biased region" description="Basic and acidic residues" evidence="1">
    <location>
        <begin position="274"/>
        <end position="284"/>
    </location>
</feature>
<dbReference type="VEuPathDB" id="FungiDB:PTTG_00159"/>
<evidence type="ECO:0000313" key="2">
    <source>
        <dbReference type="EMBL" id="OAV97430.1"/>
    </source>
</evidence>
<dbReference type="Proteomes" id="UP000005240">
    <property type="component" value="Unassembled WGS sequence"/>
</dbReference>
<accession>A0A180GXF6</accession>
<evidence type="ECO:0000313" key="4">
    <source>
        <dbReference type="Proteomes" id="UP000005240"/>
    </source>
</evidence>
<reference evidence="2" key="2">
    <citation type="submission" date="2016-05" db="EMBL/GenBank/DDBJ databases">
        <title>Comparative analysis highlights variable genome content of wheat rusts and divergence of the mating loci.</title>
        <authorList>
            <person name="Cuomo C.A."/>
            <person name="Bakkeren G."/>
            <person name="Szabo L."/>
            <person name="Khalil H."/>
            <person name="Joly D."/>
            <person name="Goldberg J."/>
            <person name="Young S."/>
            <person name="Zeng Q."/>
            <person name="Fellers J."/>
        </authorList>
    </citation>
    <scope>NUCLEOTIDE SEQUENCE [LARGE SCALE GENOMIC DNA]</scope>
    <source>
        <strain evidence="2">1-1 BBBD Race 1</strain>
    </source>
</reference>